<sequence length="36" mass="3932">RGPREKGGGDVHGRGILKKTDGRDVVVVRKAVKINY</sequence>
<dbReference type="AlphaFoldDB" id="A0A0G1QYB2"/>
<name>A0A0G1QYB2_9BACT</name>
<dbReference type="Proteomes" id="UP000034569">
    <property type="component" value="Unassembled WGS sequence"/>
</dbReference>
<accession>A0A0G1QYB2</accession>
<protein>
    <submittedName>
        <fullName evidence="1">Uncharacterized protein</fullName>
    </submittedName>
</protein>
<dbReference type="EMBL" id="LCLU01000004">
    <property type="protein sequence ID" value="KKU22798.1"/>
    <property type="molecule type" value="Genomic_DNA"/>
</dbReference>
<reference evidence="1 2" key="1">
    <citation type="journal article" date="2015" name="Nature">
        <title>rRNA introns, odd ribosomes, and small enigmatic genomes across a large radiation of phyla.</title>
        <authorList>
            <person name="Brown C.T."/>
            <person name="Hug L.A."/>
            <person name="Thomas B.C."/>
            <person name="Sharon I."/>
            <person name="Castelle C.J."/>
            <person name="Singh A."/>
            <person name="Wilkins M.J."/>
            <person name="Williams K.H."/>
            <person name="Banfield J.F."/>
        </authorList>
    </citation>
    <scope>NUCLEOTIDE SEQUENCE [LARGE SCALE GENOMIC DNA]</scope>
</reference>
<gene>
    <name evidence="1" type="ORF">UX33_C0004G0001</name>
</gene>
<organism evidence="1 2">
    <name type="scientific">Candidatus Azambacteria bacterium GW2011_GWC1_46_13</name>
    <dbReference type="NCBI Taxonomy" id="1618619"/>
    <lineage>
        <taxon>Bacteria</taxon>
        <taxon>Candidatus Azamiibacteriota</taxon>
    </lineage>
</organism>
<evidence type="ECO:0000313" key="2">
    <source>
        <dbReference type="Proteomes" id="UP000034569"/>
    </source>
</evidence>
<evidence type="ECO:0000313" key="1">
    <source>
        <dbReference type="EMBL" id="KKU22798.1"/>
    </source>
</evidence>
<proteinExistence type="predicted"/>
<feature type="non-terminal residue" evidence="1">
    <location>
        <position position="1"/>
    </location>
</feature>
<comment type="caution">
    <text evidence="1">The sequence shown here is derived from an EMBL/GenBank/DDBJ whole genome shotgun (WGS) entry which is preliminary data.</text>
</comment>